<dbReference type="SUPFAM" id="SSF51338">
    <property type="entry name" value="Composite domain of metallo-dependent hydrolases"/>
    <property type="match status" value="1"/>
</dbReference>
<dbReference type="PANTHER" id="PTHR11271:SF6">
    <property type="entry name" value="GUANINE DEAMINASE"/>
    <property type="match status" value="1"/>
</dbReference>
<protein>
    <recommendedName>
        <fullName evidence="3 7">Guanine deaminase</fullName>
        <shortName evidence="8">Guanase</shortName>
        <ecNumber evidence="3 7">3.5.4.3</ecNumber>
    </recommendedName>
    <alternativeName>
        <fullName evidence="8">Guanine aminohydrolase</fullName>
    </alternativeName>
</protein>
<dbReference type="GeneID" id="66856805"/>
<dbReference type="EMBL" id="CP094298">
    <property type="protein sequence ID" value="UNZ04090.1"/>
    <property type="molecule type" value="Genomic_DNA"/>
</dbReference>
<dbReference type="Gene3D" id="2.30.40.10">
    <property type="entry name" value="Urease, subunit C, domain 1"/>
    <property type="match status" value="1"/>
</dbReference>
<dbReference type="NCBIfam" id="NF006679">
    <property type="entry name" value="PRK09228.1"/>
    <property type="match status" value="1"/>
</dbReference>
<keyword evidence="5 8" id="KW-0378">Hydrolase</keyword>
<evidence type="ECO:0000313" key="10">
    <source>
        <dbReference type="EMBL" id="UNZ04090.1"/>
    </source>
</evidence>
<gene>
    <name evidence="10" type="primary">guaD</name>
    <name evidence="10" type="ORF">SRIMR7_18185</name>
</gene>
<dbReference type="Proteomes" id="UP000829494">
    <property type="component" value="Chromosome"/>
</dbReference>
<dbReference type="SUPFAM" id="SSF51556">
    <property type="entry name" value="Metallo-dependent hydrolases"/>
    <property type="match status" value="1"/>
</dbReference>
<evidence type="ECO:0000256" key="5">
    <source>
        <dbReference type="ARBA" id="ARBA00022801"/>
    </source>
</evidence>
<comment type="cofactor">
    <cofactor evidence="8">
        <name>Zn(2+)</name>
        <dbReference type="ChEBI" id="CHEBI:29105"/>
    </cofactor>
    <text evidence="8">Binds 1 zinc ion per subunit.</text>
</comment>
<evidence type="ECO:0000313" key="11">
    <source>
        <dbReference type="Proteomes" id="UP000829494"/>
    </source>
</evidence>
<dbReference type="Pfam" id="PF01979">
    <property type="entry name" value="Amidohydro_1"/>
    <property type="match status" value="1"/>
</dbReference>
<evidence type="ECO:0000256" key="1">
    <source>
        <dbReference type="ARBA" id="ARBA00004984"/>
    </source>
</evidence>
<evidence type="ECO:0000256" key="4">
    <source>
        <dbReference type="ARBA" id="ARBA00022723"/>
    </source>
</evidence>
<feature type="domain" description="Amidohydrolase-related" evidence="9">
    <location>
        <begin position="83"/>
        <end position="444"/>
    </location>
</feature>
<evidence type="ECO:0000256" key="3">
    <source>
        <dbReference type="ARBA" id="ARBA00012781"/>
    </source>
</evidence>
<evidence type="ECO:0000256" key="2">
    <source>
        <dbReference type="ARBA" id="ARBA00006745"/>
    </source>
</evidence>
<name>A0ABY3Z2B2_STRRM</name>
<evidence type="ECO:0000256" key="7">
    <source>
        <dbReference type="NCBIfam" id="TIGR02967"/>
    </source>
</evidence>
<reference evidence="10 11" key="1">
    <citation type="submission" date="2022-03" db="EMBL/GenBank/DDBJ databases">
        <title>Complete genome of Streptomyces rimosus ssp. rimosus R7 (=ATCC 10970).</title>
        <authorList>
            <person name="Beganovic S."/>
            <person name="Ruckert C."/>
            <person name="Busche T."/>
            <person name="Kalinowski J."/>
            <person name="Wittmann C."/>
        </authorList>
    </citation>
    <scope>NUCLEOTIDE SEQUENCE [LARGE SCALE GENOMIC DNA]</scope>
    <source>
        <strain evidence="10 11">R7</strain>
    </source>
</reference>
<dbReference type="InterPro" id="IPR014311">
    <property type="entry name" value="Guanine_deaminase"/>
</dbReference>
<dbReference type="InterPro" id="IPR006680">
    <property type="entry name" value="Amidohydro-rel"/>
</dbReference>
<comment type="pathway">
    <text evidence="1 8">Purine metabolism; guanine degradation; xanthine from guanine: step 1/1.</text>
</comment>
<evidence type="ECO:0000256" key="8">
    <source>
        <dbReference type="RuleBase" id="RU366009"/>
    </source>
</evidence>
<dbReference type="PANTHER" id="PTHR11271">
    <property type="entry name" value="GUANINE DEAMINASE"/>
    <property type="match status" value="1"/>
</dbReference>
<comment type="catalytic activity">
    <reaction evidence="8">
        <text>guanine + H2O + H(+) = xanthine + NH4(+)</text>
        <dbReference type="Rhea" id="RHEA:14665"/>
        <dbReference type="ChEBI" id="CHEBI:15377"/>
        <dbReference type="ChEBI" id="CHEBI:15378"/>
        <dbReference type="ChEBI" id="CHEBI:16235"/>
        <dbReference type="ChEBI" id="CHEBI:17712"/>
        <dbReference type="ChEBI" id="CHEBI:28938"/>
        <dbReference type="EC" id="3.5.4.3"/>
    </reaction>
</comment>
<dbReference type="GO" id="GO:0008892">
    <property type="term" value="F:guanine deaminase activity"/>
    <property type="evidence" value="ECO:0007669"/>
    <property type="project" value="UniProtKB-EC"/>
</dbReference>
<comment type="similarity">
    <text evidence="2 8">Belongs to the metallo-dependent hydrolases superfamily. ATZ/TRZ family.</text>
</comment>
<evidence type="ECO:0000256" key="6">
    <source>
        <dbReference type="ARBA" id="ARBA00022833"/>
    </source>
</evidence>
<comment type="function">
    <text evidence="8">Catalyzes the hydrolytic deamination of guanine, producing xanthine and ammonia.</text>
</comment>
<dbReference type="InterPro" id="IPR011059">
    <property type="entry name" value="Metal-dep_hydrolase_composite"/>
</dbReference>
<proteinExistence type="inferred from homology"/>
<dbReference type="EC" id="3.5.4.3" evidence="3 7"/>
<accession>A0ABY3Z2B2</accession>
<dbReference type="InterPro" id="IPR051607">
    <property type="entry name" value="Metallo-dep_hydrolases"/>
</dbReference>
<organism evidence="10 11">
    <name type="scientific">Streptomyces rimosus subsp. rimosus</name>
    <dbReference type="NCBI Taxonomy" id="132474"/>
    <lineage>
        <taxon>Bacteria</taxon>
        <taxon>Bacillati</taxon>
        <taxon>Actinomycetota</taxon>
        <taxon>Actinomycetes</taxon>
        <taxon>Kitasatosporales</taxon>
        <taxon>Streptomycetaceae</taxon>
        <taxon>Streptomyces</taxon>
    </lineage>
</organism>
<keyword evidence="11" id="KW-1185">Reference proteome</keyword>
<keyword evidence="4 8" id="KW-0479">Metal-binding</keyword>
<dbReference type="Gene3D" id="3.20.20.140">
    <property type="entry name" value="Metal-dependent hydrolases"/>
    <property type="match status" value="1"/>
</dbReference>
<dbReference type="RefSeq" id="WP_003984667.1">
    <property type="nucleotide sequence ID" value="NZ_CP043497.1"/>
</dbReference>
<dbReference type="NCBIfam" id="TIGR02967">
    <property type="entry name" value="guan_deamin"/>
    <property type="match status" value="1"/>
</dbReference>
<sequence length="457" mass="49122">MTTSTSAAASAPTPASAPTAVRGPLIRFRADPFRTGNADALVHEADGLLICEGGRITAAGPYAALRDRLPPGTEPVHYSGHLITPGFIDAHTHYVQKEAIAAFGAQLPDWLDRTYVTEERFADGAHARRVASSFCDELLRNGTTTALVFASVHADSADALFEEATRRGMRVAAGKVWMDRNAPDALLDTAQRAYDESSSLIQRWHGKGRNLYAITPRFAPTSTPDQLEAAGALRAAHPTTLVHTHISEHRDEIPWVSSLFPDRDGYLDVYDHYGLLGPRTVLAHGIHLTPAERDHCARSGTAVAHCPSSNLYLGSGLFPLREAKEGDHPLTVALGTDIGAGTSFALLQTMRDAHQVAKLRDHTLDAVKSFYLATRGGAEALGLADTIGSLTPGQEADFTVLDPQATPLLADRTTQADTIEDLLFALTILGDDRAVRATYTAGKLAYDRDAETPFMAD</sequence>
<dbReference type="InterPro" id="IPR032466">
    <property type="entry name" value="Metal_Hydrolase"/>
</dbReference>
<keyword evidence="6 8" id="KW-0862">Zinc</keyword>
<evidence type="ECO:0000259" key="9">
    <source>
        <dbReference type="Pfam" id="PF01979"/>
    </source>
</evidence>